<evidence type="ECO:0000259" key="6">
    <source>
        <dbReference type="PROSITE" id="PS50110"/>
    </source>
</evidence>
<reference evidence="7 8" key="1">
    <citation type="submission" date="2019-02" db="EMBL/GenBank/DDBJ databases">
        <title>Deep-cultivation of Planctomycetes and their phenomic and genomic characterization uncovers novel biology.</title>
        <authorList>
            <person name="Wiegand S."/>
            <person name="Jogler M."/>
            <person name="Boedeker C."/>
            <person name="Pinto D."/>
            <person name="Vollmers J."/>
            <person name="Rivas-Marin E."/>
            <person name="Kohn T."/>
            <person name="Peeters S.H."/>
            <person name="Heuer A."/>
            <person name="Rast P."/>
            <person name="Oberbeckmann S."/>
            <person name="Bunk B."/>
            <person name="Jeske O."/>
            <person name="Meyerdierks A."/>
            <person name="Storesund J.E."/>
            <person name="Kallscheuer N."/>
            <person name="Luecker S."/>
            <person name="Lage O.M."/>
            <person name="Pohl T."/>
            <person name="Merkel B.J."/>
            <person name="Hornburger P."/>
            <person name="Mueller R.-W."/>
            <person name="Bruemmer F."/>
            <person name="Labrenz M."/>
            <person name="Spormann A.M."/>
            <person name="Op den Camp H."/>
            <person name="Overmann J."/>
            <person name="Amann R."/>
            <person name="Jetten M.S.M."/>
            <person name="Mascher T."/>
            <person name="Medema M.H."/>
            <person name="Devos D.P."/>
            <person name="Kaster A.-K."/>
            <person name="Ovreas L."/>
            <person name="Rohde M."/>
            <person name="Galperin M.Y."/>
            <person name="Jogler C."/>
        </authorList>
    </citation>
    <scope>NUCLEOTIDE SEQUENCE [LARGE SCALE GENOMIC DNA]</scope>
    <source>
        <strain evidence="7 8">CA12</strain>
    </source>
</reference>
<dbReference type="InterPro" id="IPR011006">
    <property type="entry name" value="CheY-like_superfamily"/>
</dbReference>
<organism evidence="7 8">
    <name type="scientific">Alienimonas californiensis</name>
    <dbReference type="NCBI Taxonomy" id="2527989"/>
    <lineage>
        <taxon>Bacteria</taxon>
        <taxon>Pseudomonadati</taxon>
        <taxon>Planctomycetota</taxon>
        <taxon>Planctomycetia</taxon>
        <taxon>Planctomycetales</taxon>
        <taxon>Planctomycetaceae</taxon>
        <taxon>Alienimonas</taxon>
    </lineage>
</organism>
<keyword evidence="2" id="KW-0238">DNA-binding</keyword>
<dbReference type="PANTHER" id="PTHR43214:SF43">
    <property type="entry name" value="TWO-COMPONENT RESPONSE REGULATOR"/>
    <property type="match status" value="1"/>
</dbReference>
<dbReference type="GO" id="GO:0000160">
    <property type="term" value="P:phosphorelay signal transduction system"/>
    <property type="evidence" value="ECO:0007669"/>
    <property type="project" value="InterPro"/>
</dbReference>
<dbReference type="AlphaFoldDB" id="A0A517P6Y0"/>
<dbReference type="InterPro" id="IPR016032">
    <property type="entry name" value="Sig_transdc_resp-reg_C-effctor"/>
</dbReference>
<feature type="domain" description="HTH luxR-type" evidence="5">
    <location>
        <begin position="167"/>
        <end position="232"/>
    </location>
</feature>
<dbReference type="Pfam" id="PF00196">
    <property type="entry name" value="GerE"/>
    <property type="match status" value="1"/>
</dbReference>
<dbReference type="OrthoDB" id="9796655at2"/>
<dbReference type="EMBL" id="CP036265">
    <property type="protein sequence ID" value="QDT15123.1"/>
    <property type="molecule type" value="Genomic_DNA"/>
</dbReference>
<evidence type="ECO:0000256" key="1">
    <source>
        <dbReference type="ARBA" id="ARBA00022553"/>
    </source>
</evidence>
<dbReference type="InterPro" id="IPR039420">
    <property type="entry name" value="WalR-like"/>
</dbReference>
<dbReference type="PROSITE" id="PS50110">
    <property type="entry name" value="RESPONSE_REGULATORY"/>
    <property type="match status" value="1"/>
</dbReference>
<evidence type="ECO:0000259" key="5">
    <source>
        <dbReference type="PROSITE" id="PS50043"/>
    </source>
</evidence>
<dbReference type="SMART" id="SM00421">
    <property type="entry name" value="HTH_LUXR"/>
    <property type="match status" value="1"/>
</dbReference>
<dbReference type="CDD" id="cd06170">
    <property type="entry name" value="LuxR_C_like"/>
    <property type="match status" value="1"/>
</dbReference>
<dbReference type="PRINTS" id="PR00038">
    <property type="entry name" value="HTHLUXR"/>
</dbReference>
<feature type="domain" description="Response regulatory" evidence="6">
    <location>
        <begin position="24"/>
        <end position="140"/>
    </location>
</feature>
<dbReference type="InterPro" id="IPR000792">
    <property type="entry name" value="Tscrpt_reg_LuxR_C"/>
</dbReference>
<name>A0A517P6Y0_9PLAN</name>
<feature type="modified residue" description="4-aspartylphosphate" evidence="3">
    <location>
        <position position="75"/>
    </location>
</feature>
<evidence type="ECO:0000256" key="4">
    <source>
        <dbReference type="SAM" id="MobiDB-lite"/>
    </source>
</evidence>
<dbReference type="InterPro" id="IPR001789">
    <property type="entry name" value="Sig_transdc_resp-reg_receiver"/>
</dbReference>
<dbReference type="KEGG" id="acaf:CA12_12040"/>
<dbReference type="PROSITE" id="PS00622">
    <property type="entry name" value="HTH_LUXR_1"/>
    <property type="match status" value="1"/>
</dbReference>
<dbReference type="Gene3D" id="3.40.50.2300">
    <property type="match status" value="1"/>
</dbReference>
<evidence type="ECO:0000256" key="2">
    <source>
        <dbReference type="ARBA" id="ARBA00023125"/>
    </source>
</evidence>
<gene>
    <name evidence="7" type="primary">nreC_1</name>
    <name evidence="7" type="ORF">CA12_12040</name>
</gene>
<dbReference type="GO" id="GO:0006355">
    <property type="term" value="P:regulation of DNA-templated transcription"/>
    <property type="evidence" value="ECO:0007669"/>
    <property type="project" value="InterPro"/>
</dbReference>
<proteinExistence type="predicted"/>
<dbReference type="PROSITE" id="PS50043">
    <property type="entry name" value="HTH_LUXR_2"/>
    <property type="match status" value="1"/>
</dbReference>
<dbReference type="SUPFAM" id="SSF46894">
    <property type="entry name" value="C-terminal effector domain of the bipartite response regulators"/>
    <property type="match status" value="1"/>
</dbReference>
<sequence>MTPRAFHSGSSPGASGGASGTARSVMIVDDHPVVRQGLRLLLDREPDLHVVAEADGVTEAFTRFKEVRPDLVIIDLSLKDGSGIELIKEIHASEPDTHMLVSSMHDESLFAERVLRAGAKGFISKQEATGSIVEAARQVLGGRVYLSPAMSDQMLHRLVSNDDDAVDKSPIESLSDRELEVFEMIGQGLTTRQIAAKLDLSPKTVETYRENIKSKLSLANGTALTRHAVQWLLENT</sequence>
<evidence type="ECO:0000313" key="7">
    <source>
        <dbReference type="EMBL" id="QDT15123.1"/>
    </source>
</evidence>
<keyword evidence="1 3" id="KW-0597">Phosphoprotein</keyword>
<dbReference type="InterPro" id="IPR058245">
    <property type="entry name" value="NreC/VraR/RcsB-like_REC"/>
</dbReference>
<accession>A0A517P6Y0</accession>
<dbReference type="SMART" id="SM00448">
    <property type="entry name" value="REC"/>
    <property type="match status" value="1"/>
</dbReference>
<dbReference type="Proteomes" id="UP000318741">
    <property type="component" value="Chromosome"/>
</dbReference>
<dbReference type="RefSeq" id="WP_145357953.1">
    <property type="nucleotide sequence ID" value="NZ_CP036265.1"/>
</dbReference>
<protein>
    <submittedName>
        <fullName evidence="7">Oxygen regulatory protein NreC</fullName>
    </submittedName>
</protein>
<dbReference type="SUPFAM" id="SSF52172">
    <property type="entry name" value="CheY-like"/>
    <property type="match status" value="1"/>
</dbReference>
<dbReference type="CDD" id="cd17535">
    <property type="entry name" value="REC_NarL-like"/>
    <property type="match status" value="1"/>
</dbReference>
<evidence type="ECO:0000256" key="3">
    <source>
        <dbReference type="PROSITE-ProRule" id="PRU00169"/>
    </source>
</evidence>
<dbReference type="GO" id="GO:0003677">
    <property type="term" value="F:DNA binding"/>
    <property type="evidence" value="ECO:0007669"/>
    <property type="project" value="UniProtKB-KW"/>
</dbReference>
<evidence type="ECO:0000313" key="8">
    <source>
        <dbReference type="Proteomes" id="UP000318741"/>
    </source>
</evidence>
<feature type="region of interest" description="Disordered" evidence="4">
    <location>
        <begin position="1"/>
        <end position="21"/>
    </location>
</feature>
<keyword evidence="8" id="KW-1185">Reference proteome</keyword>
<dbReference type="Pfam" id="PF00072">
    <property type="entry name" value="Response_reg"/>
    <property type="match status" value="1"/>
</dbReference>
<dbReference type="PANTHER" id="PTHR43214">
    <property type="entry name" value="TWO-COMPONENT RESPONSE REGULATOR"/>
    <property type="match status" value="1"/>
</dbReference>